<sequence length="658" mass="75087">MKPMTKERGKTMRIKHLKLDNFCSFYNGKAIDTDLYNKTEVSGCNESGKSTVKRAIFWVLNCRGENGEEITGIRPHDKSGNEINDIEVTVEMTVELNGSNKTFKKVSRQNYDKRGNFTGNVIDYYINDIPKKKCDYEDFIAEELVPVSALSNLINAKTLLSKSAADCRSILESTFGTCSNAEVCERFPEFSPLLPLLDDGSVDELKSKFNTMLNGRRGRNGTKGLLDIRKEFPSRIDEVEKQKIVIDEALINSQIADIESRLKDNQSKQADVQKAFDEQRTIQTQIYKLKQEQLKAADDANAENRKRITDLDAQIMAAKEELFLSNSSLNAKEHELHQIDSEIRDLETKRLKLSSDWKSNKDMQFDENSLICPYCKREYPSDQQDEMRKHFEESKEEKLQEITDNGMKCKEIIDALREKFNAADAELSALREESNKKSKVVDDLVAQKKAISTVPPAEPDEAAKARSAEIAKLESQLEANTANATFAQLKAEENNLQHQLSSLKAELAKTEINAKIDARVAELNIERRKNEQLIADTQAQLDLLKRFNIRKHELLESKVNEYLEYCQVKFFRQLVNGDLEETCDFCVNGEPYARNLNHGAKILIETDVCKAFQKKYATTLPIIVDDSESVDNWKIPDMDRQLIILKRTDSKELTIKES</sequence>
<evidence type="ECO:0000256" key="1">
    <source>
        <dbReference type="SAM" id="Coils"/>
    </source>
</evidence>
<accession>A0A8S5RIJ8</accession>
<protein>
    <submittedName>
        <fullName evidence="2">Chromosome partition protein</fullName>
    </submittedName>
</protein>
<organism evidence="2">
    <name type="scientific">virus sp. ctHG14</name>
    <dbReference type="NCBI Taxonomy" id="2827626"/>
    <lineage>
        <taxon>Viruses</taxon>
    </lineage>
</organism>
<evidence type="ECO:0000313" key="2">
    <source>
        <dbReference type="EMBL" id="DAE31214.1"/>
    </source>
</evidence>
<feature type="coiled-coil region" evidence="1">
    <location>
        <begin position="479"/>
        <end position="540"/>
    </location>
</feature>
<name>A0A8S5RIJ8_9VIRU</name>
<reference evidence="2" key="1">
    <citation type="journal article" date="2021" name="Proc. Natl. Acad. Sci. U.S.A.">
        <title>A Catalog of Tens of Thousands of Viruses from Human Metagenomes Reveals Hidden Associations with Chronic Diseases.</title>
        <authorList>
            <person name="Tisza M.J."/>
            <person name="Buck C.B."/>
        </authorList>
    </citation>
    <scope>NUCLEOTIDE SEQUENCE</scope>
    <source>
        <strain evidence="2">CtHG14</strain>
    </source>
</reference>
<feature type="coiled-coil region" evidence="1">
    <location>
        <begin position="301"/>
        <end position="349"/>
    </location>
</feature>
<dbReference type="EMBL" id="BK059106">
    <property type="protein sequence ID" value="DAE31214.1"/>
    <property type="molecule type" value="Genomic_DNA"/>
</dbReference>
<dbReference type="InterPro" id="IPR027417">
    <property type="entry name" value="P-loop_NTPase"/>
</dbReference>
<dbReference type="Gene3D" id="3.40.50.300">
    <property type="entry name" value="P-loop containing nucleotide triphosphate hydrolases"/>
    <property type="match status" value="1"/>
</dbReference>
<proteinExistence type="predicted"/>
<keyword evidence="1" id="KW-0175">Coiled coil</keyword>
<dbReference type="SUPFAM" id="SSF52540">
    <property type="entry name" value="P-loop containing nucleoside triphosphate hydrolases"/>
    <property type="match status" value="1"/>
</dbReference>